<reference evidence="1 2" key="1">
    <citation type="submission" date="2018-03" db="EMBL/GenBank/DDBJ databases">
        <title>Genomic Encyclopedia of Archaeal and Bacterial Type Strains, Phase II (KMG-II): from individual species to whole genera.</title>
        <authorList>
            <person name="Goeker M."/>
        </authorList>
    </citation>
    <scope>NUCLEOTIDE SEQUENCE [LARGE SCALE GENOMIC DNA]</scope>
    <source>
        <strain evidence="1 2">DSM 100214</strain>
    </source>
</reference>
<dbReference type="EMBL" id="QICL01000025">
    <property type="protein sequence ID" value="PXV61251.1"/>
    <property type="molecule type" value="Genomic_DNA"/>
</dbReference>
<keyword evidence="2" id="KW-1185">Reference proteome</keyword>
<dbReference type="Proteomes" id="UP000247973">
    <property type="component" value="Unassembled WGS sequence"/>
</dbReference>
<name>A0A2V3PL31_9BACT</name>
<sequence>MSIAVHKELIIGYNKSPEVLYHLFAASGSINDITEKEARFLYESLGKFLEIKDDAEK</sequence>
<dbReference type="AlphaFoldDB" id="A0A2V3PL31"/>
<proteinExistence type="predicted"/>
<comment type="caution">
    <text evidence="1">The sequence shown here is derived from an EMBL/GenBank/DDBJ whole genome shotgun (WGS) entry which is preliminary data.</text>
</comment>
<evidence type="ECO:0000313" key="1">
    <source>
        <dbReference type="EMBL" id="PXV61251.1"/>
    </source>
</evidence>
<evidence type="ECO:0000313" key="2">
    <source>
        <dbReference type="Proteomes" id="UP000247973"/>
    </source>
</evidence>
<organism evidence="1 2">
    <name type="scientific">Dysgonomonas alginatilytica</name>
    <dbReference type="NCBI Taxonomy" id="1605892"/>
    <lineage>
        <taxon>Bacteria</taxon>
        <taxon>Pseudomonadati</taxon>
        <taxon>Bacteroidota</taxon>
        <taxon>Bacteroidia</taxon>
        <taxon>Bacteroidales</taxon>
        <taxon>Dysgonomonadaceae</taxon>
        <taxon>Dysgonomonas</taxon>
    </lineage>
</organism>
<protein>
    <submittedName>
        <fullName evidence="1">Uncharacterized protein</fullName>
    </submittedName>
</protein>
<accession>A0A2V3PL31</accession>
<gene>
    <name evidence="1" type="ORF">CLV62_12584</name>
</gene>